<protein>
    <submittedName>
        <fullName evidence="13">Nuclear receptor domain-containing protein</fullName>
    </submittedName>
</protein>
<keyword evidence="5" id="KW-0805">Transcription regulation</keyword>
<evidence type="ECO:0000313" key="12">
    <source>
        <dbReference type="Proteomes" id="UP000095282"/>
    </source>
</evidence>
<dbReference type="Pfam" id="PF00104">
    <property type="entry name" value="Hormone_recep"/>
    <property type="match status" value="1"/>
</dbReference>
<dbReference type="PRINTS" id="PR00047">
    <property type="entry name" value="STROIDFINGER"/>
</dbReference>
<dbReference type="STRING" id="1561998.A0A1I7UN19"/>
<dbReference type="SUPFAM" id="SSF57716">
    <property type="entry name" value="Glucocorticoid receptor-like (DNA-binding domain)"/>
    <property type="match status" value="2"/>
</dbReference>
<proteinExistence type="inferred from homology"/>
<accession>A0A1I7UN19</accession>
<dbReference type="InterPro" id="IPR013088">
    <property type="entry name" value="Znf_NHR/GATA"/>
</dbReference>
<name>A0A1I7UN19_9PELO</name>
<keyword evidence="12" id="KW-1185">Reference proteome</keyword>
<dbReference type="GO" id="GO:0008270">
    <property type="term" value="F:zinc ion binding"/>
    <property type="evidence" value="ECO:0007669"/>
    <property type="project" value="UniProtKB-KW"/>
</dbReference>
<keyword evidence="8" id="KW-0675">Receptor</keyword>
<reference evidence="13" key="1">
    <citation type="submission" date="2016-11" db="UniProtKB">
        <authorList>
            <consortium name="WormBaseParasite"/>
        </authorList>
    </citation>
    <scope>IDENTIFICATION</scope>
</reference>
<dbReference type="Pfam" id="PF00105">
    <property type="entry name" value="zf-C4"/>
    <property type="match status" value="2"/>
</dbReference>
<feature type="domain" description="NR LBD" evidence="11">
    <location>
        <begin position="216"/>
        <end position="465"/>
    </location>
</feature>
<dbReference type="InterPro" id="IPR051152">
    <property type="entry name" value="C.elegans_Orphan_NR"/>
</dbReference>
<dbReference type="PANTHER" id="PTHR45680:SF14">
    <property type="entry name" value="NUCLEAR HORMONE RECEPTOR FAMILY-RELATED"/>
    <property type="match status" value="1"/>
</dbReference>
<dbReference type="InterPro" id="IPR035500">
    <property type="entry name" value="NHR-like_dom_sf"/>
</dbReference>
<dbReference type="AlphaFoldDB" id="A0A1I7UN19"/>
<dbReference type="Gene3D" id="3.30.50.10">
    <property type="entry name" value="Erythroid Transcription Factor GATA-1, subunit A"/>
    <property type="match status" value="1"/>
</dbReference>
<keyword evidence="3" id="KW-0863">Zinc-finger</keyword>
<dbReference type="PROSITE" id="PS51030">
    <property type="entry name" value="NUCLEAR_REC_DBD_2"/>
    <property type="match status" value="1"/>
</dbReference>
<evidence type="ECO:0000256" key="4">
    <source>
        <dbReference type="ARBA" id="ARBA00022833"/>
    </source>
</evidence>
<evidence type="ECO:0000313" key="13">
    <source>
        <dbReference type="WBParaSite" id="Csp11.Scaffold630.g17615.t1"/>
    </source>
</evidence>
<evidence type="ECO:0000256" key="2">
    <source>
        <dbReference type="ARBA" id="ARBA00022723"/>
    </source>
</evidence>
<organism evidence="12 13">
    <name type="scientific">Caenorhabditis tropicalis</name>
    <dbReference type="NCBI Taxonomy" id="1561998"/>
    <lineage>
        <taxon>Eukaryota</taxon>
        <taxon>Metazoa</taxon>
        <taxon>Ecdysozoa</taxon>
        <taxon>Nematoda</taxon>
        <taxon>Chromadorea</taxon>
        <taxon>Rhabditida</taxon>
        <taxon>Rhabditina</taxon>
        <taxon>Rhabditomorpha</taxon>
        <taxon>Rhabditoidea</taxon>
        <taxon>Rhabditidae</taxon>
        <taxon>Peloderinae</taxon>
        <taxon>Caenorhabditis</taxon>
    </lineage>
</organism>
<dbReference type="SMART" id="SM00399">
    <property type="entry name" value="ZnF_C4"/>
    <property type="match status" value="1"/>
</dbReference>
<keyword evidence="9" id="KW-0539">Nucleus</keyword>
<comment type="similarity">
    <text evidence="1">Belongs to the nuclear hormone receptor family.</text>
</comment>
<keyword evidence="4" id="KW-0862">Zinc</keyword>
<dbReference type="Proteomes" id="UP000095282">
    <property type="component" value="Unplaced"/>
</dbReference>
<evidence type="ECO:0000256" key="7">
    <source>
        <dbReference type="ARBA" id="ARBA00023163"/>
    </source>
</evidence>
<dbReference type="SUPFAM" id="SSF48508">
    <property type="entry name" value="Nuclear receptor ligand-binding domain"/>
    <property type="match status" value="1"/>
</dbReference>
<evidence type="ECO:0000259" key="10">
    <source>
        <dbReference type="PROSITE" id="PS51030"/>
    </source>
</evidence>
<evidence type="ECO:0000256" key="1">
    <source>
        <dbReference type="ARBA" id="ARBA00005993"/>
    </source>
</evidence>
<dbReference type="GO" id="GO:0043565">
    <property type="term" value="F:sequence-specific DNA binding"/>
    <property type="evidence" value="ECO:0007669"/>
    <property type="project" value="InterPro"/>
</dbReference>
<evidence type="ECO:0000259" key="11">
    <source>
        <dbReference type="PROSITE" id="PS51843"/>
    </source>
</evidence>
<evidence type="ECO:0000256" key="8">
    <source>
        <dbReference type="ARBA" id="ARBA00023170"/>
    </source>
</evidence>
<evidence type="ECO:0000256" key="6">
    <source>
        <dbReference type="ARBA" id="ARBA00023125"/>
    </source>
</evidence>
<evidence type="ECO:0000256" key="9">
    <source>
        <dbReference type="ARBA" id="ARBA00023242"/>
    </source>
</evidence>
<dbReference type="InterPro" id="IPR001628">
    <property type="entry name" value="Znf_hrmn_rcpt"/>
</dbReference>
<dbReference type="GO" id="GO:0003700">
    <property type="term" value="F:DNA-binding transcription factor activity"/>
    <property type="evidence" value="ECO:0007669"/>
    <property type="project" value="InterPro"/>
</dbReference>
<dbReference type="WBParaSite" id="Csp11.Scaffold630.g17615.t1">
    <property type="protein sequence ID" value="Csp11.Scaffold630.g17615.t1"/>
    <property type="gene ID" value="Csp11.Scaffold630.g17615"/>
</dbReference>
<keyword evidence="2" id="KW-0479">Metal-binding</keyword>
<sequence length="465" mass="53772">MPFSPSTSSQEETPTSLTCSVCSQPARGKHFGAIACRACAAFYRAPGQKLTGLRYLERLKNAKNPSFSKPSHDYTLLNGLFTLNLNIHIPTTVTSSRRADASKTIIKACKKGGNCQSLLNNNGWFDCKYCRLQKCYQVGMNSSNFQFDRDPISTKFTEPGVPKSMECFLGRPHCVIFVEPERVVLKKELIDCSELVEKARGILEEGPGTPFSCKSPLLKLAQALQNLELSHSPGPAKLVTKYGKEEVLSFFEQDFLKATRWFSYFDEMKELEIDERLEMIQAIWHVFSRLYKLSTAAIGRRRAVCEDQLLMISHDTEYTVMDLTKIEFDYSWCTKYSNEQMQHFIDNTENSFLYKLVDYMVDLKPMDVELSFMICQACFHYAGQRFQGKILEVCEGFQERLANDLHDFYVEDWRMPNYSGRMSMMLRINNKIREDIWKCRQKQEIADIFDVYCIEYSHPEIFKDI</sequence>
<dbReference type="PROSITE" id="PS51843">
    <property type="entry name" value="NR_LBD"/>
    <property type="match status" value="1"/>
</dbReference>
<keyword evidence="6" id="KW-0238">DNA-binding</keyword>
<dbReference type="eggNOG" id="KOG3575">
    <property type="taxonomic scope" value="Eukaryota"/>
</dbReference>
<dbReference type="Gene3D" id="1.10.565.10">
    <property type="entry name" value="Retinoid X Receptor"/>
    <property type="match status" value="1"/>
</dbReference>
<dbReference type="SMART" id="SM00430">
    <property type="entry name" value="HOLI"/>
    <property type="match status" value="1"/>
</dbReference>
<feature type="domain" description="Nuclear receptor" evidence="10">
    <location>
        <begin position="16"/>
        <end position="147"/>
    </location>
</feature>
<dbReference type="PANTHER" id="PTHR45680">
    <property type="entry name" value="NUCLEAR HORMONE RECEPTOR FAMILY"/>
    <property type="match status" value="1"/>
</dbReference>
<dbReference type="InterPro" id="IPR000536">
    <property type="entry name" value="Nucl_hrmn_rcpt_lig-bd"/>
</dbReference>
<evidence type="ECO:0000256" key="5">
    <source>
        <dbReference type="ARBA" id="ARBA00023015"/>
    </source>
</evidence>
<evidence type="ECO:0000256" key="3">
    <source>
        <dbReference type="ARBA" id="ARBA00022771"/>
    </source>
</evidence>
<keyword evidence="7" id="KW-0804">Transcription</keyword>